<name>A0A0E9S6A1_ANGAN</name>
<proteinExistence type="predicted"/>
<organism evidence="1">
    <name type="scientific">Anguilla anguilla</name>
    <name type="common">European freshwater eel</name>
    <name type="synonym">Muraena anguilla</name>
    <dbReference type="NCBI Taxonomy" id="7936"/>
    <lineage>
        <taxon>Eukaryota</taxon>
        <taxon>Metazoa</taxon>
        <taxon>Chordata</taxon>
        <taxon>Craniata</taxon>
        <taxon>Vertebrata</taxon>
        <taxon>Euteleostomi</taxon>
        <taxon>Actinopterygii</taxon>
        <taxon>Neopterygii</taxon>
        <taxon>Teleostei</taxon>
        <taxon>Anguilliformes</taxon>
        <taxon>Anguillidae</taxon>
        <taxon>Anguilla</taxon>
    </lineage>
</organism>
<dbReference type="AlphaFoldDB" id="A0A0E9S6A1"/>
<protein>
    <submittedName>
        <fullName evidence="1">Uncharacterized protein</fullName>
    </submittedName>
</protein>
<reference evidence="1" key="1">
    <citation type="submission" date="2014-11" db="EMBL/GenBank/DDBJ databases">
        <authorList>
            <person name="Amaro Gonzalez C."/>
        </authorList>
    </citation>
    <scope>NUCLEOTIDE SEQUENCE</scope>
</reference>
<sequence length="28" mass="3337">METIHKHVRASVARDLQVECARYFVLTY</sequence>
<accession>A0A0E9S6A1</accession>
<evidence type="ECO:0000313" key="1">
    <source>
        <dbReference type="EMBL" id="JAH36791.1"/>
    </source>
</evidence>
<dbReference type="EMBL" id="GBXM01071786">
    <property type="protein sequence ID" value="JAH36791.1"/>
    <property type="molecule type" value="Transcribed_RNA"/>
</dbReference>
<reference evidence="1" key="2">
    <citation type="journal article" date="2015" name="Fish Shellfish Immunol.">
        <title>Early steps in the European eel (Anguilla anguilla)-Vibrio vulnificus interaction in the gills: Role of the RtxA13 toxin.</title>
        <authorList>
            <person name="Callol A."/>
            <person name="Pajuelo D."/>
            <person name="Ebbesson L."/>
            <person name="Teles M."/>
            <person name="MacKenzie S."/>
            <person name="Amaro C."/>
        </authorList>
    </citation>
    <scope>NUCLEOTIDE SEQUENCE</scope>
</reference>